<evidence type="ECO:0000256" key="1">
    <source>
        <dbReference type="SAM" id="Phobius"/>
    </source>
</evidence>
<dbReference type="Proteomes" id="UP000288805">
    <property type="component" value="Unassembled WGS sequence"/>
</dbReference>
<dbReference type="PANTHER" id="PTHR31300">
    <property type="entry name" value="LIPASE"/>
    <property type="match status" value="1"/>
</dbReference>
<dbReference type="EMBL" id="QGNW01000425">
    <property type="protein sequence ID" value="RVW71999.1"/>
    <property type="molecule type" value="Genomic_DNA"/>
</dbReference>
<keyword evidence="1" id="KW-1133">Transmembrane helix</keyword>
<reference evidence="2 3" key="1">
    <citation type="journal article" date="2018" name="PLoS Genet.">
        <title>Population sequencing reveals clonal diversity and ancestral inbreeding in the grapevine cultivar Chardonnay.</title>
        <authorList>
            <person name="Roach M.J."/>
            <person name="Johnson D.L."/>
            <person name="Bohlmann J."/>
            <person name="van Vuuren H.J."/>
            <person name="Jones S.J."/>
            <person name="Pretorius I.S."/>
            <person name="Schmidt S.A."/>
            <person name="Borneman A.R."/>
        </authorList>
    </citation>
    <scope>NUCLEOTIDE SEQUENCE [LARGE SCALE GENOMIC DNA]</scope>
    <source>
        <strain evidence="3">cv. Chardonnay</strain>
        <tissue evidence="2">Leaf</tissue>
    </source>
</reference>
<evidence type="ECO:0000313" key="2">
    <source>
        <dbReference type="EMBL" id="RVW71999.1"/>
    </source>
</evidence>
<gene>
    <name evidence="2" type="ORF">CK203_055035</name>
</gene>
<dbReference type="Pfam" id="PF06708">
    <property type="entry name" value="DUF1195"/>
    <property type="match status" value="1"/>
</dbReference>
<organism evidence="2 3">
    <name type="scientific">Vitis vinifera</name>
    <name type="common">Grape</name>
    <dbReference type="NCBI Taxonomy" id="29760"/>
    <lineage>
        <taxon>Eukaryota</taxon>
        <taxon>Viridiplantae</taxon>
        <taxon>Streptophyta</taxon>
        <taxon>Embryophyta</taxon>
        <taxon>Tracheophyta</taxon>
        <taxon>Spermatophyta</taxon>
        <taxon>Magnoliopsida</taxon>
        <taxon>eudicotyledons</taxon>
        <taxon>Gunneridae</taxon>
        <taxon>Pentapetalae</taxon>
        <taxon>rosids</taxon>
        <taxon>Vitales</taxon>
        <taxon>Vitaceae</taxon>
        <taxon>Viteae</taxon>
        <taxon>Vitis</taxon>
    </lineage>
</organism>
<dbReference type="Pfam" id="PF04788">
    <property type="entry name" value="DUF620"/>
    <property type="match status" value="1"/>
</dbReference>
<dbReference type="AlphaFoldDB" id="A0A438GIF4"/>
<comment type="caution">
    <text evidence="2">The sequence shown here is derived from an EMBL/GenBank/DDBJ whole genome shotgun (WGS) entry which is preliminary data.</text>
</comment>
<keyword evidence="1" id="KW-0472">Membrane</keyword>
<feature type="transmembrane region" description="Helical" evidence="1">
    <location>
        <begin position="389"/>
        <end position="410"/>
    </location>
</feature>
<dbReference type="PANTHER" id="PTHR31300:SF9">
    <property type="entry name" value="SPINDLE ASSEMBLY ABNORMAL PROTEIN (DUF620)"/>
    <property type="match status" value="1"/>
</dbReference>
<accession>A0A438GIF4</accession>
<dbReference type="InterPro" id="IPR006873">
    <property type="entry name" value="DUF620"/>
</dbReference>
<proteinExistence type="predicted"/>
<sequence>MRKLCPNFDRDDGLETVLEVPIPEEMFNSMGSNLALRCHNMLTWMKAQTAEKWSSPIIAGRFNELSFLLYIVGSPLIPLQVRLDNSVHRPIRDSSIEASTAKYIVQQYIAATGGQPALSSVNSMCAIGQVRISASEFYQSDLHVKVGTTEEIGGFVLWQKNPDMWWLELVVSGCKVISGSNGKLSWRQCSNQQSPISKGAPRPLRRFLQGLDPRSTANLFIDAVCIGEKIINNEDCFILKLETSRAVREAQSSPKFEIIHHTIWGYFSQRSGLLMQFEDSRLLRMNTEGDDGVFWETSSESVIEDYRYVDGVNIAHSGKTVVTVFRYGSHSASHKREMEETWRIEEVDFNIWGDVAMKDDDSLPTTAPTTNAKKDSSDASVFGRGRYKFWALAAILLLAFWSMFTGTVTLRWSAGNLNHISDDLDSHIHDDLDVLEMEEREKVVKHMWDVYTNSRRSRLPRFWQEAFEAAYEDLTNDDPGVREDAISEIVRMSVRNIDLDPPLIQSTVRTPSMSTS</sequence>
<dbReference type="InterPro" id="IPR010608">
    <property type="entry name" value="DUF1195"/>
</dbReference>
<evidence type="ECO:0000313" key="3">
    <source>
        <dbReference type="Proteomes" id="UP000288805"/>
    </source>
</evidence>
<name>A0A438GIF4_VITVI</name>
<keyword evidence="1" id="KW-0812">Transmembrane</keyword>
<protein>
    <submittedName>
        <fullName evidence="2">Uncharacterized protein</fullName>
    </submittedName>
</protein>